<evidence type="ECO:0008006" key="4">
    <source>
        <dbReference type="Google" id="ProtNLM"/>
    </source>
</evidence>
<organism evidence="2 3">
    <name type="scientific">Diacronema lutheri</name>
    <name type="common">Unicellular marine alga</name>
    <name type="synonym">Monochrysis lutheri</name>
    <dbReference type="NCBI Taxonomy" id="2081491"/>
    <lineage>
        <taxon>Eukaryota</taxon>
        <taxon>Haptista</taxon>
        <taxon>Haptophyta</taxon>
        <taxon>Pavlovophyceae</taxon>
        <taxon>Pavlovales</taxon>
        <taxon>Pavlovaceae</taxon>
        <taxon>Diacronema</taxon>
    </lineage>
</organism>
<proteinExistence type="predicted"/>
<dbReference type="AlphaFoldDB" id="A0A8J5XCM9"/>
<feature type="chain" id="PRO_5035216385" description="SGNH hydrolase-type esterase domain-containing protein" evidence="1">
    <location>
        <begin position="27"/>
        <end position="538"/>
    </location>
</feature>
<keyword evidence="1" id="KW-0732">Signal</keyword>
<dbReference type="PANTHER" id="PTHR34407:SF1">
    <property type="entry name" value="SGNH HYDROLASE-TYPE ESTERASE DOMAIN-CONTAINING PROTEIN"/>
    <property type="match status" value="1"/>
</dbReference>
<feature type="signal peptide" evidence="1">
    <location>
        <begin position="1"/>
        <end position="26"/>
    </location>
</feature>
<evidence type="ECO:0000256" key="1">
    <source>
        <dbReference type="SAM" id="SignalP"/>
    </source>
</evidence>
<dbReference type="PANTHER" id="PTHR34407">
    <property type="entry name" value="EXPRESSED PROTEIN"/>
    <property type="match status" value="1"/>
</dbReference>
<dbReference type="OrthoDB" id="544608at2759"/>
<reference evidence="2" key="1">
    <citation type="submission" date="2021-05" db="EMBL/GenBank/DDBJ databases">
        <title>The genome of the haptophyte Pavlova lutheri (Diacronema luteri, Pavlovales) - a model for lipid biosynthesis in eukaryotic algae.</title>
        <authorList>
            <person name="Hulatt C.J."/>
            <person name="Posewitz M.C."/>
        </authorList>
    </citation>
    <scope>NUCLEOTIDE SEQUENCE</scope>
    <source>
        <strain evidence="2">NIVA-4/92</strain>
    </source>
</reference>
<keyword evidence="3" id="KW-1185">Reference proteome</keyword>
<dbReference type="SUPFAM" id="SSF52266">
    <property type="entry name" value="SGNH hydrolase"/>
    <property type="match status" value="1"/>
</dbReference>
<comment type="caution">
    <text evidence="2">The sequence shown here is derived from an EMBL/GenBank/DDBJ whole genome shotgun (WGS) entry which is preliminary data.</text>
</comment>
<protein>
    <recommendedName>
        <fullName evidence="4">SGNH hydrolase-type esterase domain-containing protein</fullName>
    </recommendedName>
</protein>
<gene>
    <name evidence="2" type="ORF">KFE25_003074</name>
</gene>
<evidence type="ECO:0000313" key="2">
    <source>
        <dbReference type="EMBL" id="KAG8458539.1"/>
    </source>
</evidence>
<accession>A0A8J5XCM9</accession>
<dbReference type="Proteomes" id="UP000751190">
    <property type="component" value="Unassembled WGS sequence"/>
</dbReference>
<name>A0A8J5XCM9_DIALT</name>
<sequence>MRRRRRSPPTFKQGVWAIALVATVAGNSTSPSPLSMKGHMVRYTDAELDAGIHALGDRAALERLIRAAQRGLKVVVLGGSISEGFAGRTSSKPRSSRDGFVGRLLAHVSARFPNATGAHAITNRARGGNDARHLRPCARSSAPLDADVVFMEYAVNGGTPDDFEFLLSVWRTYPGGGPMIVVLNSFFWCRDERGEHALTAALHGCGRRRGEPAQCKRNALAAHCRVRNNGERLRNVTRCTEAAIEASMAPCGAAVLSIFDVLAPQVISAKVISSTSEISTDGYHPPKMGNGHMVYAWARLLARWFDAAVASIAAPPDTALVDGQNASQRAGLTEMLLACSTRPHVGFDHPRGVPWARLAQARSYQVPQGGARGTSARRTTCYSVDAKHLPKVPVLGESTWHEVMSEGAKLRPGLVSVKRGDVLRLELFGGVATDGGAALPVQSASISLLHSYENAGTVRIRCAGSCTCAETVHSTRWSALSSGDKNVEVPIAHNGSVGESGGAGGVSAEARCVLEVLNESDEKVKLNGLAVDVRRRQR</sequence>
<dbReference type="EMBL" id="JAGTXO010000050">
    <property type="protein sequence ID" value="KAG8458539.1"/>
    <property type="molecule type" value="Genomic_DNA"/>
</dbReference>
<evidence type="ECO:0000313" key="3">
    <source>
        <dbReference type="Proteomes" id="UP000751190"/>
    </source>
</evidence>